<dbReference type="InterPro" id="IPR048901">
    <property type="entry name" value="NleE/OspZ"/>
</dbReference>
<dbReference type="AlphaFoldDB" id="A0A896ZE38"/>
<keyword evidence="7" id="KW-0614">Plasmid</keyword>
<gene>
    <name evidence="7" type="ORF">EMBNGEFE_00075</name>
</gene>
<proteinExistence type="inferred from homology"/>
<dbReference type="GO" id="GO:0042025">
    <property type="term" value="C:host cell nucleus"/>
    <property type="evidence" value="ECO:0007669"/>
    <property type="project" value="UniProtKB-SubCell"/>
</dbReference>
<dbReference type="NCBIfam" id="NF033830">
    <property type="entry name" value="NleE_fam_methyl"/>
    <property type="match status" value="1"/>
</dbReference>
<geneLocation type="plasmid" evidence="7">
    <name>unnamed</name>
</geneLocation>
<keyword evidence="3" id="KW-0964">Secreted</keyword>
<evidence type="ECO:0000256" key="5">
    <source>
        <dbReference type="ARBA" id="ARBA00023026"/>
    </source>
</evidence>
<comment type="subcellular location">
    <subcellularLocation>
        <location evidence="1">Host nucleus</location>
    </subcellularLocation>
    <subcellularLocation>
        <location evidence="2">Secreted</location>
    </subcellularLocation>
</comment>
<reference evidence="7" key="1">
    <citation type="submission" date="2020-12" db="EMBL/GenBank/DDBJ databases">
        <authorList>
            <person name="Locke R.K."/>
        </authorList>
    </citation>
    <scope>NUCLEOTIDE SEQUENCE</scope>
    <source>
        <strain evidence="7">888048</strain>
        <plasmid evidence="7">unnamed</plasmid>
    </source>
</reference>
<evidence type="ECO:0000313" key="7">
    <source>
        <dbReference type="EMBL" id="QSE36732.1"/>
    </source>
</evidence>
<name>A0A896ZE38_SHIFL</name>
<reference evidence="7" key="2">
    <citation type="submission" date="2021-03" db="EMBL/GenBank/DDBJ databases">
        <title>Acquisition and loss of CTX-M plasmids in Shigella species associated with MSM transmission in the UK.</title>
        <authorList>
            <person name="Greig D.R."/>
            <person name="Jenkins C."/>
            <person name="Dallman T.J."/>
            <person name="Cowley L.A."/>
        </authorList>
    </citation>
    <scope>NUCLEOTIDE SEQUENCE</scope>
    <source>
        <strain evidence="7">888048</strain>
        <plasmid evidence="7">unnamed</plasmid>
    </source>
</reference>
<keyword evidence="5" id="KW-0843">Virulence</keyword>
<dbReference type="Pfam" id="PF20798">
    <property type="entry name" value="NleE"/>
    <property type="match status" value="1"/>
</dbReference>
<accession>A0A896ZE38</accession>
<dbReference type="EMBL" id="MW396862">
    <property type="protein sequence ID" value="QSE36732.1"/>
    <property type="molecule type" value="Genomic_DNA"/>
</dbReference>
<evidence type="ECO:0000256" key="1">
    <source>
        <dbReference type="ARBA" id="ARBA00004147"/>
    </source>
</evidence>
<evidence type="ECO:0000256" key="3">
    <source>
        <dbReference type="ARBA" id="ARBA00022525"/>
    </source>
</evidence>
<sequence>MSGSAFAVTHHAFSSGAGRTSDGNGSHASTLKSPSYTKSVSWQHYRVEHGYFNESPNIYDKKYISGITRSMAQLKIEEFINEKSRRLNYMKTMYSPCPEDFQPISRDEASTPEGSWLTVISGKRPMGQFSVDSLYHPDLHALCELPEISCKIFSKENSYFLYIIVVFRNDSPQGELRANRFIELYDIKREIMQVLRDESPELKSIKSEIIIAREMGELFSYASEEIDSYIKQMNDRLSQIKARMPVT</sequence>
<keyword evidence="4" id="KW-1048">Host nucleus</keyword>
<evidence type="ECO:0000256" key="2">
    <source>
        <dbReference type="ARBA" id="ARBA00004613"/>
    </source>
</evidence>
<evidence type="ECO:0000256" key="4">
    <source>
        <dbReference type="ARBA" id="ARBA00022562"/>
    </source>
</evidence>
<dbReference type="GO" id="GO:0005576">
    <property type="term" value="C:extracellular region"/>
    <property type="evidence" value="ECO:0007669"/>
    <property type="project" value="UniProtKB-SubCell"/>
</dbReference>
<organism evidence="7">
    <name type="scientific">Shigella flexneri 3a</name>
    <dbReference type="NCBI Taxonomy" id="424717"/>
    <lineage>
        <taxon>Bacteria</taxon>
        <taxon>Pseudomonadati</taxon>
        <taxon>Pseudomonadota</taxon>
        <taxon>Gammaproteobacteria</taxon>
        <taxon>Enterobacterales</taxon>
        <taxon>Enterobacteriaceae</taxon>
        <taxon>Shigella</taxon>
    </lineage>
</organism>
<protein>
    <submittedName>
        <fullName evidence="7">Uncharacterized protein</fullName>
    </submittedName>
</protein>
<comment type="similarity">
    <text evidence="6">Belongs to the NleE/OspZ family.</text>
</comment>
<evidence type="ECO:0000256" key="6">
    <source>
        <dbReference type="ARBA" id="ARBA00038516"/>
    </source>
</evidence>